<feature type="domain" description="Haem-binding uptake Tiki superfamily ChaN" evidence="1">
    <location>
        <begin position="100"/>
        <end position="306"/>
    </location>
</feature>
<accession>R7QEG1</accession>
<dbReference type="Gene3D" id="3.40.50.11550">
    <property type="match status" value="1"/>
</dbReference>
<evidence type="ECO:0000259" key="1">
    <source>
        <dbReference type="Pfam" id="PF04187"/>
    </source>
</evidence>
<dbReference type="Gramene" id="CDF36153">
    <property type="protein sequence ID" value="CDF36153"/>
    <property type="gene ID" value="CHC_T00004579001"/>
</dbReference>
<dbReference type="AlphaFoldDB" id="R7QEG1"/>
<sequence length="356" mass="40125">MAVGFVSPALRPLRKRRPFHRRNNTVCAADGPVSPTRRELLQAFAVAPLASLATASERALAAETRPRSPWDRLYDSRSGSFVPASALAALLRRDVGLSFNRCIVAGEIHDNVCTHAAQLAVIDGAARLPDAMPLTVGFEQFYRMHNMYLDAFIEGKISTGELLQKTRWAETWGFDPKLYTPIFEYCRDNQIPMVGLNLPVQFVKQVSNYGLEGLPEGLKQFLPDNMDVGNKEHYRHFMQLIGVDSSHIGANPDQALLDRYYEAQVLWEEWMSQSVAMSLKDRPGTRMVALIGSGHVEGRYGFPNRIERRSAERPYTVVPRPVAWTSNEGHSMPNISRPEVDIADLVWYTRRKIDLV</sequence>
<dbReference type="Pfam" id="PF04187">
    <property type="entry name" value="Cofac_haem_bdg"/>
    <property type="match status" value="1"/>
</dbReference>
<dbReference type="OrthoDB" id="8300214at2759"/>
<proteinExistence type="predicted"/>
<organism evidence="2 3">
    <name type="scientific">Chondrus crispus</name>
    <name type="common">Carrageen Irish moss</name>
    <name type="synonym">Polymorpha crispa</name>
    <dbReference type="NCBI Taxonomy" id="2769"/>
    <lineage>
        <taxon>Eukaryota</taxon>
        <taxon>Rhodophyta</taxon>
        <taxon>Florideophyceae</taxon>
        <taxon>Rhodymeniophycidae</taxon>
        <taxon>Gigartinales</taxon>
        <taxon>Gigartinaceae</taxon>
        <taxon>Chondrus</taxon>
    </lineage>
</organism>
<dbReference type="RefSeq" id="XP_005715972.1">
    <property type="nucleotide sequence ID" value="XM_005715915.1"/>
</dbReference>
<keyword evidence="3" id="KW-1185">Reference proteome</keyword>
<evidence type="ECO:0000313" key="2">
    <source>
        <dbReference type="EMBL" id="CDF36153.1"/>
    </source>
</evidence>
<dbReference type="OMA" id="THAMAFQ"/>
<protein>
    <recommendedName>
        <fullName evidence="1">Haem-binding uptake Tiki superfamily ChaN domain-containing protein</fullName>
    </recommendedName>
</protein>
<dbReference type="CDD" id="cd14727">
    <property type="entry name" value="ChanN-like"/>
    <property type="match status" value="1"/>
</dbReference>
<dbReference type="GeneID" id="17323689"/>
<dbReference type="KEGG" id="ccp:CHC_T00004579001"/>
<dbReference type="InterPro" id="IPR007314">
    <property type="entry name" value="Cofac_haem-bd_dom"/>
</dbReference>
<dbReference type="Proteomes" id="UP000012073">
    <property type="component" value="Unassembled WGS sequence"/>
</dbReference>
<dbReference type="EMBL" id="HG001763">
    <property type="protein sequence ID" value="CDF36153.1"/>
    <property type="molecule type" value="Genomic_DNA"/>
</dbReference>
<name>R7QEG1_CHOCR</name>
<reference evidence="3" key="1">
    <citation type="journal article" date="2013" name="Proc. Natl. Acad. Sci. U.S.A.">
        <title>Genome structure and metabolic features in the red seaweed Chondrus crispus shed light on evolution of the Archaeplastida.</title>
        <authorList>
            <person name="Collen J."/>
            <person name="Porcel B."/>
            <person name="Carre W."/>
            <person name="Ball S.G."/>
            <person name="Chaparro C."/>
            <person name="Tonon T."/>
            <person name="Barbeyron T."/>
            <person name="Michel G."/>
            <person name="Noel B."/>
            <person name="Valentin K."/>
            <person name="Elias M."/>
            <person name="Artiguenave F."/>
            <person name="Arun A."/>
            <person name="Aury J.M."/>
            <person name="Barbosa-Neto J.F."/>
            <person name="Bothwell J.H."/>
            <person name="Bouget F.Y."/>
            <person name="Brillet L."/>
            <person name="Cabello-Hurtado F."/>
            <person name="Capella-Gutierrez S."/>
            <person name="Charrier B."/>
            <person name="Cladiere L."/>
            <person name="Cock J.M."/>
            <person name="Coelho S.M."/>
            <person name="Colleoni C."/>
            <person name="Czjzek M."/>
            <person name="Da Silva C."/>
            <person name="Delage L."/>
            <person name="Denoeud F."/>
            <person name="Deschamps P."/>
            <person name="Dittami S.M."/>
            <person name="Gabaldon T."/>
            <person name="Gachon C.M."/>
            <person name="Groisillier A."/>
            <person name="Herve C."/>
            <person name="Jabbari K."/>
            <person name="Katinka M."/>
            <person name="Kloareg B."/>
            <person name="Kowalczyk N."/>
            <person name="Labadie K."/>
            <person name="Leblanc C."/>
            <person name="Lopez P.J."/>
            <person name="McLachlan D.H."/>
            <person name="Meslet-Cladiere L."/>
            <person name="Moustafa A."/>
            <person name="Nehr Z."/>
            <person name="Nyvall Collen P."/>
            <person name="Panaud O."/>
            <person name="Partensky F."/>
            <person name="Poulain J."/>
            <person name="Rensing S.A."/>
            <person name="Rousvoal S."/>
            <person name="Samson G."/>
            <person name="Symeonidi A."/>
            <person name="Weissenbach J."/>
            <person name="Zambounis A."/>
            <person name="Wincker P."/>
            <person name="Boyen C."/>
        </authorList>
    </citation>
    <scope>NUCLEOTIDE SEQUENCE [LARGE SCALE GENOMIC DNA]</scope>
    <source>
        <strain evidence="3">cv. Stackhouse</strain>
    </source>
</reference>
<evidence type="ECO:0000313" key="3">
    <source>
        <dbReference type="Proteomes" id="UP000012073"/>
    </source>
</evidence>
<dbReference type="PhylomeDB" id="R7QEG1"/>
<dbReference type="SUPFAM" id="SSF159501">
    <property type="entry name" value="EreA/ChaN-like"/>
    <property type="match status" value="1"/>
</dbReference>
<gene>
    <name evidence="2" type="ORF">CHC_T00004579001</name>
</gene>